<sequence>WPLTPQGNWALDLSHSVVAETSNLAVDWACHASSGKQRAGSSKDSSMLDLGHRSYRQCLGTIHCGNPDCAVTIRPHTHGPSAIQKQLSKECKCGNQNLTHHSCPNKSAIVRWSGGFVHTNPKASPAALISGNTVDGKSATEISSVLIHAPRVSRMRKSVLSKGTMKGGTGDAFVETFSNFQLEHPGFIVANTMLGGVTVISGQTPFMASQIHDEALQIDGPFNGIVTDAAHGWWQVRSSLLIISSVFSQILLRWVPVLISYSNGATSTHYEQHFLALLESIARVCTERNKPITDELFTGVCFIFINEPKRSGFIGSFVGFWLKQSNPRTAEELQRKGATLLRGCRQHFEASITRVKCITAIV</sequence>
<name>A0A9P5P3N2_9AGAR</name>
<dbReference type="OrthoDB" id="2624269at2759"/>
<evidence type="ECO:0000313" key="2">
    <source>
        <dbReference type="Proteomes" id="UP000772434"/>
    </source>
</evidence>
<dbReference type="Proteomes" id="UP000772434">
    <property type="component" value="Unassembled WGS sequence"/>
</dbReference>
<dbReference type="AlphaFoldDB" id="A0A9P5P3N2"/>
<proteinExistence type="predicted"/>
<keyword evidence="2" id="KW-1185">Reference proteome</keyword>
<accession>A0A9P5P3N2</accession>
<gene>
    <name evidence="1" type="ORF">BDP27DRAFT_1163304</name>
</gene>
<feature type="non-terminal residue" evidence="1">
    <location>
        <position position="362"/>
    </location>
</feature>
<reference evidence="1" key="1">
    <citation type="submission" date="2020-11" db="EMBL/GenBank/DDBJ databases">
        <authorList>
            <consortium name="DOE Joint Genome Institute"/>
            <person name="Ahrendt S."/>
            <person name="Riley R."/>
            <person name="Andreopoulos W."/>
            <person name="Labutti K."/>
            <person name="Pangilinan J."/>
            <person name="Ruiz-Duenas F.J."/>
            <person name="Barrasa J.M."/>
            <person name="Sanchez-Garcia M."/>
            <person name="Camarero S."/>
            <person name="Miyauchi S."/>
            <person name="Serrano A."/>
            <person name="Linde D."/>
            <person name="Babiker R."/>
            <person name="Drula E."/>
            <person name="Ayuso-Fernandez I."/>
            <person name="Pacheco R."/>
            <person name="Padilla G."/>
            <person name="Ferreira P."/>
            <person name="Barriuso J."/>
            <person name="Kellner H."/>
            <person name="Castanera R."/>
            <person name="Alfaro M."/>
            <person name="Ramirez L."/>
            <person name="Pisabarro A.G."/>
            <person name="Kuo A."/>
            <person name="Tritt A."/>
            <person name="Lipzen A."/>
            <person name="He G."/>
            <person name="Yan M."/>
            <person name="Ng V."/>
            <person name="Cullen D."/>
            <person name="Martin F."/>
            <person name="Rosso M.-N."/>
            <person name="Henrissat B."/>
            <person name="Hibbett D."/>
            <person name="Martinez A.T."/>
            <person name="Grigoriev I.V."/>
        </authorList>
    </citation>
    <scope>NUCLEOTIDE SEQUENCE</scope>
    <source>
        <strain evidence="1">AH 40177</strain>
    </source>
</reference>
<dbReference type="EMBL" id="JADNRY010000995">
    <property type="protein sequence ID" value="KAF9022911.1"/>
    <property type="molecule type" value="Genomic_DNA"/>
</dbReference>
<feature type="non-terminal residue" evidence="1">
    <location>
        <position position="1"/>
    </location>
</feature>
<protein>
    <submittedName>
        <fullName evidence="1">Uncharacterized protein</fullName>
    </submittedName>
</protein>
<comment type="caution">
    <text evidence="1">The sequence shown here is derived from an EMBL/GenBank/DDBJ whole genome shotgun (WGS) entry which is preliminary data.</text>
</comment>
<organism evidence="1 2">
    <name type="scientific">Rhodocollybia butyracea</name>
    <dbReference type="NCBI Taxonomy" id="206335"/>
    <lineage>
        <taxon>Eukaryota</taxon>
        <taxon>Fungi</taxon>
        <taxon>Dikarya</taxon>
        <taxon>Basidiomycota</taxon>
        <taxon>Agaricomycotina</taxon>
        <taxon>Agaricomycetes</taxon>
        <taxon>Agaricomycetidae</taxon>
        <taxon>Agaricales</taxon>
        <taxon>Marasmiineae</taxon>
        <taxon>Omphalotaceae</taxon>
        <taxon>Rhodocollybia</taxon>
    </lineage>
</organism>
<evidence type="ECO:0000313" key="1">
    <source>
        <dbReference type="EMBL" id="KAF9022911.1"/>
    </source>
</evidence>